<keyword evidence="3" id="KW-1185">Reference proteome</keyword>
<accession>A0A7J6WAG1</accession>
<reference evidence="2 3" key="1">
    <citation type="submission" date="2020-06" db="EMBL/GenBank/DDBJ databases">
        <title>Transcriptomic and genomic resources for Thalictrum thalictroides and T. hernandezii: Facilitating candidate gene discovery in an emerging model plant lineage.</title>
        <authorList>
            <person name="Arias T."/>
            <person name="Riano-Pachon D.M."/>
            <person name="Di Stilio V.S."/>
        </authorList>
    </citation>
    <scope>NUCLEOTIDE SEQUENCE [LARGE SCALE GENOMIC DNA]</scope>
    <source>
        <strain evidence="3">cv. WT478/WT964</strain>
        <tissue evidence="2">Leaves</tissue>
    </source>
</reference>
<feature type="domain" description="Nucleotidyl transferase" evidence="1">
    <location>
        <begin position="46"/>
        <end position="74"/>
    </location>
</feature>
<gene>
    <name evidence="2" type="ORF">FRX31_016122</name>
</gene>
<organism evidence="2 3">
    <name type="scientific">Thalictrum thalictroides</name>
    <name type="common">Rue-anemone</name>
    <name type="synonym">Anemone thalictroides</name>
    <dbReference type="NCBI Taxonomy" id="46969"/>
    <lineage>
        <taxon>Eukaryota</taxon>
        <taxon>Viridiplantae</taxon>
        <taxon>Streptophyta</taxon>
        <taxon>Embryophyta</taxon>
        <taxon>Tracheophyta</taxon>
        <taxon>Spermatophyta</taxon>
        <taxon>Magnoliopsida</taxon>
        <taxon>Ranunculales</taxon>
        <taxon>Ranunculaceae</taxon>
        <taxon>Thalictroideae</taxon>
        <taxon>Thalictrum</taxon>
    </lineage>
</organism>
<dbReference type="SUPFAM" id="SSF53448">
    <property type="entry name" value="Nucleotide-diphospho-sugar transferases"/>
    <property type="match status" value="1"/>
</dbReference>
<proteinExistence type="predicted"/>
<evidence type="ECO:0000313" key="3">
    <source>
        <dbReference type="Proteomes" id="UP000554482"/>
    </source>
</evidence>
<evidence type="ECO:0000313" key="2">
    <source>
        <dbReference type="EMBL" id="KAF5194291.1"/>
    </source>
</evidence>
<protein>
    <submittedName>
        <fullName evidence="2">Adp-glucose pyrophosphorylase family protein</fullName>
    </submittedName>
</protein>
<dbReference type="OrthoDB" id="285674at2759"/>
<comment type="caution">
    <text evidence="2">The sequence shown here is derived from an EMBL/GenBank/DDBJ whole genome shotgun (WGS) entry which is preliminary data.</text>
</comment>
<dbReference type="EMBL" id="JABWDY010018922">
    <property type="protein sequence ID" value="KAF5194291.1"/>
    <property type="molecule type" value="Genomic_DNA"/>
</dbReference>
<name>A0A7J6WAG1_THATH</name>
<dbReference type="Pfam" id="PF00483">
    <property type="entry name" value="NTP_transferase"/>
    <property type="match status" value="1"/>
</dbReference>
<dbReference type="InterPro" id="IPR029044">
    <property type="entry name" value="Nucleotide-diphossugar_trans"/>
</dbReference>
<dbReference type="AlphaFoldDB" id="A0A7J6WAG1"/>
<sequence length="75" mass="8300">MLAIAAEHGHFIRLKRDAEWETYNKGFGDLGLNLFEMDSSEENVVVVIMVGGPTKGTRFRPLSLNVPKPLFPLAG</sequence>
<dbReference type="InterPro" id="IPR005835">
    <property type="entry name" value="NTP_transferase_dom"/>
</dbReference>
<dbReference type="Proteomes" id="UP000554482">
    <property type="component" value="Unassembled WGS sequence"/>
</dbReference>
<dbReference type="Gene3D" id="3.90.550.10">
    <property type="entry name" value="Spore Coat Polysaccharide Biosynthesis Protein SpsA, Chain A"/>
    <property type="match status" value="1"/>
</dbReference>
<evidence type="ECO:0000259" key="1">
    <source>
        <dbReference type="Pfam" id="PF00483"/>
    </source>
</evidence>